<evidence type="ECO:0000313" key="3">
    <source>
        <dbReference type="Proteomes" id="UP000002941"/>
    </source>
</evidence>
<sequence length="87" mass="9229">MAIILVNKSNYGDFSRHNEARGGIAPAGAGAVPALGAELGWAGHPLPRASSGALPFRRDRHSRTRSTVPPPTSFKNVDLNDSARVRL</sequence>
<name>J1HMX9_9ACTO</name>
<keyword evidence="3" id="KW-1185">Reference proteome</keyword>
<dbReference type="AlphaFoldDB" id="J1HMX9"/>
<evidence type="ECO:0000256" key="1">
    <source>
        <dbReference type="SAM" id="MobiDB-lite"/>
    </source>
</evidence>
<dbReference type="Proteomes" id="UP000002941">
    <property type="component" value="Unassembled WGS sequence"/>
</dbReference>
<dbReference type="EMBL" id="AKFT01000038">
    <property type="protein sequence ID" value="EJF46953.1"/>
    <property type="molecule type" value="Genomic_DNA"/>
</dbReference>
<reference evidence="2 3" key="1">
    <citation type="submission" date="2012-05" db="EMBL/GenBank/DDBJ databases">
        <authorList>
            <person name="Harkins D.M."/>
            <person name="Madupu R."/>
            <person name="Durkin A.S."/>
            <person name="Torralba M."/>
            <person name="Methe B."/>
            <person name="Sutton G.G."/>
            <person name="Nelson K.E."/>
        </authorList>
    </citation>
    <scope>NUCLEOTIDE SEQUENCE [LARGE SCALE GENOMIC DNA]</scope>
    <source>
        <strain evidence="2 3">F0489</strain>
    </source>
</reference>
<comment type="caution">
    <text evidence="2">The sequence shown here is derived from an EMBL/GenBank/DDBJ whole genome shotgun (WGS) entry which is preliminary data.</text>
</comment>
<organism evidence="2 3">
    <name type="scientific">Actinomyces massiliensis F0489</name>
    <dbReference type="NCBI Taxonomy" id="1125718"/>
    <lineage>
        <taxon>Bacteria</taxon>
        <taxon>Bacillati</taxon>
        <taxon>Actinomycetota</taxon>
        <taxon>Actinomycetes</taxon>
        <taxon>Actinomycetales</taxon>
        <taxon>Actinomycetaceae</taxon>
        <taxon>Actinomyces</taxon>
    </lineage>
</organism>
<feature type="region of interest" description="Disordered" evidence="1">
    <location>
        <begin position="50"/>
        <end position="87"/>
    </location>
</feature>
<proteinExistence type="predicted"/>
<evidence type="ECO:0000313" key="2">
    <source>
        <dbReference type="EMBL" id="EJF46953.1"/>
    </source>
</evidence>
<accession>J1HMX9</accession>
<protein>
    <submittedName>
        <fullName evidence="2">Uncharacterized protein</fullName>
    </submittedName>
</protein>
<gene>
    <name evidence="2" type="ORF">HMPREF1318_2889</name>
</gene>